<dbReference type="OrthoDB" id="4941282at2759"/>
<evidence type="ECO:0000313" key="3">
    <source>
        <dbReference type="Proteomes" id="UP000028545"/>
    </source>
</evidence>
<dbReference type="EMBL" id="JOWA01000154">
    <property type="protein sequence ID" value="KEZ39173.1"/>
    <property type="molecule type" value="Genomic_DNA"/>
</dbReference>
<accession>A0A084FVR1</accession>
<evidence type="ECO:0000313" key="2">
    <source>
        <dbReference type="EMBL" id="KEZ39173.1"/>
    </source>
</evidence>
<feature type="region of interest" description="Disordered" evidence="1">
    <location>
        <begin position="241"/>
        <end position="276"/>
    </location>
</feature>
<sequence length="276" mass="30289">MPPRKRVRKSSPPAPSSQPSDRQPDDQSQPHVDDDKDAKDEQILASSSQKTESSFDGAESIDTAIIDEEEGFDDVIGDKSEATGGPNAGPSGRQSYNYGAGGYNALKSFHGQVYSGMAIGGSHTWNYDQGVWKETKVEPDLWKIDYQTTKRRARRAPAGSGAPIGTEYHWLIVAHQNVKKVDANTYETHLTGSKYKLAHKLSSSNTWSVPTVKGQRQREIDLLDDAKRRVQGLPPVLASEKVKVEKTEKGQQKLDALFKKSSAAHGTKRKNDAVGD</sequence>
<feature type="compositionally biased region" description="Basic and acidic residues" evidence="1">
    <location>
        <begin position="31"/>
        <end position="42"/>
    </location>
</feature>
<dbReference type="HOGENOM" id="CLU_074647_0_0_1"/>
<dbReference type="RefSeq" id="XP_016638972.1">
    <property type="nucleotide sequence ID" value="XM_016791128.1"/>
</dbReference>
<dbReference type="Proteomes" id="UP000028545">
    <property type="component" value="Unassembled WGS sequence"/>
</dbReference>
<comment type="caution">
    <text evidence="2">The sequence shown here is derived from an EMBL/GenBank/DDBJ whole genome shotgun (WGS) entry which is preliminary data.</text>
</comment>
<dbReference type="AlphaFoldDB" id="A0A084FVR1"/>
<feature type="region of interest" description="Disordered" evidence="1">
    <location>
        <begin position="1"/>
        <end position="61"/>
    </location>
</feature>
<organism evidence="2 3">
    <name type="scientific">Pseudallescheria apiosperma</name>
    <name type="common">Scedosporium apiospermum</name>
    <dbReference type="NCBI Taxonomy" id="563466"/>
    <lineage>
        <taxon>Eukaryota</taxon>
        <taxon>Fungi</taxon>
        <taxon>Dikarya</taxon>
        <taxon>Ascomycota</taxon>
        <taxon>Pezizomycotina</taxon>
        <taxon>Sordariomycetes</taxon>
        <taxon>Hypocreomycetidae</taxon>
        <taxon>Microascales</taxon>
        <taxon>Microascaceae</taxon>
        <taxon>Scedosporium</taxon>
    </lineage>
</organism>
<evidence type="ECO:0000256" key="1">
    <source>
        <dbReference type="SAM" id="MobiDB-lite"/>
    </source>
</evidence>
<dbReference type="VEuPathDB" id="FungiDB:SAPIO_CDS9830"/>
<proteinExistence type="predicted"/>
<feature type="compositionally biased region" description="Polar residues" evidence="1">
    <location>
        <begin position="44"/>
        <end position="54"/>
    </location>
</feature>
<keyword evidence="3" id="KW-1185">Reference proteome</keyword>
<reference evidence="2 3" key="1">
    <citation type="journal article" date="2014" name="Genome Announc.">
        <title>Draft genome sequence of the pathogenic fungus Scedosporium apiospermum.</title>
        <authorList>
            <person name="Vandeputte P."/>
            <person name="Ghamrawi S."/>
            <person name="Rechenmann M."/>
            <person name="Iltis A."/>
            <person name="Giraud S."/>
            <person name="Fleury M."/>
            <person name="Thornton C."/>
            <person name="Delhaes L."/>
            <person name="Meyer W."/>
            <person name="Papon N."/>
            <person name="Bouchara J.P."/>
        </authorList>
    </citation>
    <scope>NUCLEOTIDE SEQUENCE [LARGE SCALE GENOMIC DNA]</scope>
    <source>
        <strain evidence="2 3">IHEM 14462</strain>
    </source>
</reference>
<feature type="compositionally biased region" description="Low complexity" evidence="1">
    <location>
        <begin position="17"/>
        <end position="30"/>
    </location>
</feature>
<gene>
    <name evidence="2" type="ORF">SAPIO_CDS9830</name>
</gene>
<protein>
    <submittedName>
        <fullName evidence="2">Uncharacterized protein</fullName>
    </submittedName>
</protein>
<feature type="compositionally biased region" description="Basic and acidic residues" evidence="1">
    <location>
        <begin position="241"/>
        <end position="258"/>
    </location>
</feature>
<name>A0A084FVR1_PSEDA</name>
<dbReference type="GeneID" id="27728902"/>
<dbReference type="KEGG" id="sapo:SAPIO_CDS9830"/>